<dbReference type="RefSeq" id="WP_077752802.1">
    <property type="nucleotide sequence ID" value="NZ_CP014782.1"/>
</dbReference>
<reference evidence="1 2" key="1">
    <citation type="submission" date="2016-03" db="EMBL/GenBank/DDBJ databases">
        <title>Complete genome sequence of Shewanella psychrophila WP2, a deep sea bacterium isolated from west Pacific sediment.</title>
        <authorList>
            <person name="Xu G."/>
            <person name="Jian H."/>
        </authorList>
    </citation>
    <scope>NUCLEOTIDE SEQUENCE [LARGE SCALE GENOMIC DNA]</scope>
    <source>
        <strain evidence="1 2">WP2</strain>
    </source>
</reference>
<sequence length="161" mass="18624">MKKKAIKPGEACEDFFELLKGTVIEQDIAMMRKSKKITITQIKSIYELGVSFYNNFQFKEAEIIFSAYIGLNPYDHRGPGSLAAILLEKGQFKKALEILNILKTFPTNDLDETILNISLCHYKLKEYTQASVTLIIVKENNLNGFYLDRYDYLKKQLHPYL</sequence>
<dbReference type="EMBL" id="CP014782">
    <property type="protein sequence ID" value="AQS37664.1"/>
    <property type="molecule type" value="Genomic_DNA"/>
</dbReference>
<dbReference type="Gene3D" id="1.25.40.10">
    <property type="entry name" value="Tetratricopeptide repeat domain"/>
    <property type="match status" value="1"/>
</dbReference>
<dbReference type="STRING" id="225848.Sps_02510"/>
<organism evidence="1 2">
    <name type="scientific">Shewanella psychrophila</name>
    <dbReference type="NCBI Taxonomy" id="225848"/>
    <lineage>
        <taxon>Bacteria</taxon>
        <taxon>Pseudomonadati</taxon>
        <taxon>Pseudomonadota</taxon>
        <taxon>Gammaproteobacteria</taxon>
        <taxon>Alteromonadales</taxon>
        <taxon>Shewanellaceae</taxon>
        <taxon>Shewanella</taxon>
    </lineage>
</organism>
<evidence type="ECO:0000313" key="2">
    <source>
        <dbReference type="Proteomes" id="UP000189545"/>
    </source>
</evidence>
<keyword evidence="2" id="KW-1185">Reference proteome</keyword>
<dbReference type="Proteomes" id="UP000189545">
    <property type="component" value="Chromosome"/>
</dbReference>
<dbReference type="OrthoDB" id="6455018at2"/>
<protein>
    <submittedName>
        <fullName evidence="1">Uncharacterized protein</fullName>
    </submittedName>
</protein>
<dbReference type="InterPro" id="IPR011990">
    <property type="entry name" value="TPR-like_helical_dom_sf"/>
</dbReference>
<accession>A0A1S6HQ95</accession>
<dbReference type="KEGG" id="spsw:Sps_02510"/>
<dbReference type="SUPFAM" id="SSF48452">
    <property type="entry name" value="TPR-like"/>
    <property type="match status" value="1"/>
</dbReference>
<evidence type="ECO:0000313" key="1">
    <source>
        <dbReference type="EMBL" id="AQS37664.1"/>
    </source>
</evidence>
<name>A0A1S6HQ95_9GAMM</name>
<proteinExistence type="predicted"/>
<gene>
    <name evidence="1" type="ORF">Sps_02510</name>
</gene>
<dbReference type="AlphaFoldDB" id="A0A1S6HQ95"/>